<dbReference type="Gene3D" id="2.40.50.180">
    <property type="entry name" value="CheA-289, Domain 4"/>
    <property type="match status" value="1"/>
</dbReference>
<dbReference type="RefSeq" id="WP_373656248.1">
    <property type="nucleotide sequence ID" value="NZ_JBGUAW010000007.1"/>
</dbReference>
<organism evidence="2 3">
    <name type="scientific">Thiohalorhabdus methylotrophus</name>
    <dbReference type="NCBI Taxonomy" id="3242694"/>
    <lineage>
        <taxon>Bacteria</taxon>
        <taxon>Pseudomonadati</taxon>
        <taxon>Pseudomonadota</taxon>
        <taxon>Gammaproteobacteria</taxon>
        <taxon>Thiohalorhabdales</taxon>
        <taxon>Thiohalorhabdaceae</taxon>
        <taxon>Thiohalorhabdus</taxon>
    </lineage>
</organism>
<dbReference type="Gene3D" id="2.30.30.40">
    <property type="entry name" value="SH3 Domains"/>
    <property type="match status" value="1"/>
</dbReference>
<dbReference type="Proteomes" id="UP001575181">
    <property type="component" value="Unassembled WGS sequence"/>
</dbReference>
<evidence type="ECO:0000259" key="1">
    <source>
        <dbReference type="PROSITE" id="PS50851"/>
    </source>
</evidence>
<gene>
    <name evidence="2" type="ORF">ACERLL_11550</name>
</gene>
<keyword evidence="3" id="KW-1185">Reference proteome</keyword>
<dbReference type="InterPro" id="IPR036061">
    <property type="entry name" value="CheW-like_dom_sf"/>
</dbReference>
<dbReference type="PANTHER" id="PTHR22617:SF23">
    <property type="entry name" value="CHEMOTAXIS PROTEIN CHEW"/>
    <property type="match status" value="1"/>
</dbReference>
<evidence type="ECO:0000313" key="3">
    <source>
        <dbReference type="Proteomes" id="UP001575181"/>
    </source>
</evidence>
<dbReference type="InterPro" id="IPR002545">
    <property type="entry name" value="CheW-lke_dom"/>
</dbReference>
<dbReference type="InterPro" id="IPR039315">
    <property type="entry name" value="CheW"/>
</dbReference>
<dbReference type="PANTHER" id="PTHR22617">
    <property type="entry name" value="CHEMOTAXIS SENSOR HISTIDINE KINASE-RELATED"/>
    <property type="match status" value="1"/>
</dbReference>
<dbReference type="InterPro" id="IPR009875">
    <property type="entry name" value="PilZ_domain"/>
</dbReference>
<proteinExistence type="predicted"/>
<name>A0ABV4TY16_9GAMM</name>
<dbReference type="SUPFAM" id="SSF50341">
    <property type="entry name" value="CheW-like"/>
    <property type="match status" value="1"/>
</dbReference>
<sequence length="273" mass="30528">MESTTQISKDAHSADAAKYLLFRLGEELFGVDVCTLKEVDTLLDRDLTFIPDSPQSLRGLMNLRGVIVPVLDTRILLGLSTFEDTAESRILVVDMDWRLVGFVVDEVTDLRAIEREEIQSPPSNSEIQRQHGSYLTGIVNSADGVVVLVDLARMLPENPYLDQRSHARQTVDLTIQQRDTGAEEWHDAHMSSISKGGLRMETDQDLSENAWLELSLPLDREHKGQKRVNLQAEVRWGRTGSGLAGGFSFQYGLAFGSLTGEQEALLERAYRLD</sequence>
<dbReference type="EMBL" id="JBGUAW010000007">
    <property type="protein sequence ID" value="MFA9461460.1"/>
    <property type="molecule type" value="Genomic_DNA"/>
</dbReference>
<accession>A0ABV4TY16</accession>
<evidence type="ECO:0000313" key="2">
    <source>
        <dbReference type="EMBL" id="MFA9461460.1"/>
    </source>
</evidence>
<comment type="caution">
    <text evidence="2">The sequence shown here is derived from an EMBL/GenBank/DDBJ whole genome shotgun (WGS) entry which is preliminary data.</text>
</comment>
<reference evidence="2 3" key="1">
    <citation type="submission" date="2024-08" db="EMBL/GenBank/DDBJ databases">
        <title>Whole-genome sequencing of halo(alkali)philic microorganisms from hypersaline lakes.</title>
        <authorList>
            <person name="Sorokin D.Y."/>
            <person name="Merkel A.Y."/>
            <person name="Messina E."/>
            <person name="Yakimov M."/>
        </authorList>
    </citation>
    <scope>NUCLEOTIDE SEQUENCE [LARGE SCALE GENOMIC DNA]</scope>
    <source>
        <strain evidence="2 3">Cl-TMA</strain>
    </source>
</reference>
<dbReference type="Pfam" id="PF01584">
    <property type="entry name" value="CheW"/>
    <property type="match status" value="1"/>
</dbReference>
<feature type="domain" description="CheW-like" evidence="1">
    <location>
        <begin position="16"/>
        <end position="160"/>
    </location>
</feature>
<dbReference type="Gene3D" id="2.40.10.220">
    <property type="entry name" value="predicted glycosyltransferase like domains"/>
    <property type="match status" value="1"/>
</dbReference>
<dbReference type="PROSITE" id="PS50851">
    <property type="entry name" value="CHEW"/>
    <property type="match status" value="1"/>
</dbReference>
<dbReference type="Pfam" id="PF07238">
    <property type="entry name" value="PilZ"/>
    <property type="match status" value="1"/>
</dbReference>
<dbReference type="SMART" id="SM00260">
    <property type="entry name" value="CheW"/>
    <property type="match status" value="1"/>
</dbReference>
<protein>
    <submittedName>
        <fullName evidence="2">Chemotaxis protein CheW</fullName>
    </submittedName>
</protein>